<comment type="caution">
    <text evidence="2">The sequence shown here is derived from an EMBL/GenBank/DDBJ whole genome shotgun (WGS) entry which is preliminary data.</text>
</comment>
<evidence type="ECO:0000256" key="1">
    <source>
        <dbReference type="SAM" id="Phobius"/>
    </source>
</evidence>
<feature type="transmembrane region" description="Helical" evidence="1">
    <location>
        <begin position="32"/>
        <end position="50"/>
    </location>
</feature>
<evidence type="ECO:0000313" key="2">
    <source>
        <dbReference type="EMBL" id="KAG0536607.1"/>
    </source>
</evidence>
<sequence>MTTHDLLECLSWFASRAARQGQARRGRPGTTLFYFLLLVEVIIYLYILSIEPETWRA</sequence>
<organism evidence="2 3">
    <name type="scientific">Sorghum bicolor</name>
    <name type="common">Sorghum</name>
    <name type="synonym">Sorghum vulgare</name>
    <dbReference type="NCBI Taxonomy" id="4558"/>
    <lineage>
        <taxon>Eukaryota</taxon>
        <taxon>Viridiplantae</taxon>
        <taxon>Streptophyta</taxon>
        <taxon>Embryophyta</taxon>
        <taxon>Tracheophyta</taxon>
        <taxon>Spermatophyta</taxon>
        <taxon>Magnoliopsida</taxon>
        <taxon>Liliopsida</taxon>
        <taxon>Poales</taxon>
        <taxon>Poaceae</taxon>
        <taxon>PACMAD clade</taxon>
        <taxon>Panicoideae</taxon>
        <taxon>Andropogonodae</taxon>
        <taxon>Andropogoneae</taxon>
        <taxon>Sorghinae</taxon>
        <taxon>Sorghum</taxon>
    </lineage>
</organism>
<dbReference type="Proteomes" id="UP000807115">
    <property type="component" value="Chromosome 3"/>
</dbReference>
<reference evidence="2" key="2">
    <citation type="submission" date="2020-10" db="EMBL/GenBank/DDBJ databases">
        <authorList>
            <person name="Cooper E.A."/>
            <person name="Brenton Z.W."/>
            <person name="Flinn B.S."/>
            <person name="Jenkins J."/>
            <person name="Shu S."/>
            <person name="Flowers D."/>
            <person name="Luo F."/>
            <person name="Wang Y."/>
            <person name="Xia P."/>
            <person name="Barry K."/>
            <person name="Daum C."/>
            <person name="Lipzen A."/>
            <person name="Yoshinaga Y."/>
            <person name="Schmutz J."/>
            <person name="Saski C."/>
            <person name="Vermerris W."/>
            <person name="Kresovich S."/>
        </authorList>
    </citation>
    <scope>NUCLEOTIDE SEQUENCE</scope>
</reference>
<accession>A0A921ULI4</accession>
<name>A0A921ULI4_SORBI</name>
<keyword evidence="1" id="KW-0472">Membrane</keyword>
<dbReference type="EMBL" id="CM027682">
    <property type="protein sequence ID" value="KAG0536607.1"/>
    <property type="molecule type" value="Genomic_DNA"/>
</dbReference>
<keyword evidence="1" id="KW-1133">Transmembrane helix</keyword>
<dbReference type="AlphaFoldDB" id="A0A921ULI4"/>
<evidence type="ECO:0000313" key="3">
    <source>
        <dbReference type="Proteomes" id="UP000807115"/>
    </source>
</evidence>
<proteinExistence type="predicted"/>
<keyword evidence="1" id="KW-0812">Transmembrane</keyword>
<reference evidence="2" key="1">
    <citation type="journal article" date="2019" name="BMC Genomics">
        <title>A new reference genome for Sorghum bicolor reveals high levels of sequence similarity between sweet and grain genotypes: implications for the genetics of sugar metabolism.</title>
        <authorList>
            <person name="Cooper E.A."/>
            <person name="Brenton Z.W."/>
            <person name="Flinn B.S."/>
            <person name="Jenkins J."/>
            <person name="Shu S."/>
            <person name="Flowers D."/>
            <person name="Luo F."/>
            <person name="Wang Y."/>
            <person name="Xia P."/>
            <person name="Barry K."/>
            <person name="Daum C."/>
            <person name="Lipzen A."/>
            <person name="Yoshinaga Y."/>
            <person name="Schmutz J."/>
            <person name="Saski C."/>
            <person name="Vermerris W."/>
            <person name="Kresovich S."/>
        </authorList>
    </citation>
    <scope>NUCLEOTIDE SEQUENCE</scope>
</reference>
<protein>
    <submittedName>
        <fullName evidence="2">Uncharacterized protein</fullName>
    </submittedName>
</protein>
<gene>
    <name evidence="2" type="ORF">BDA96_03G078100</name>
</gene>